<feature type="transmembrane region" description="Helical" evidence="1">
    <location>
        <begin position="196"/>
        <end position="220"/>
    </location>
</feature>
<keyword evidence="1" id="KW-0812">Transmembrane</keyword>
<keyword evidence="1" id="KW-0472">Membrane</keyword>
<sequence>MATCHISSKSRAIFAGIFSLIQALIWCAIAILGILLYTCKISVTESSGLTYLFYLVYFYIGGECGAVEIELQEDATTTRILWPTNGTAAALKTYMWIIVYLMLSLVWAISSLLFLIVTVAETRGAEGVKLRVPWLVTTAVFLILDVAGTIVYSVDISFTEDLQQLLEFVGLHHIDDTLGAYNSSSIFGSITMGPSIIATLIFSRLIIIWVLNLTLLIHIAHDVRQTEKKKALEPRQPREPYKEYLKKLSTVGPIPDVKWEPYQRKRSEVPIVKPLSKPSPPNERKRKQSDYGQYLYYARHLPQARLYDIQSETPPTAKSEITDPFAASMVDPHIPTVDYVVSESLKKEIPPGSDVIKENLQMSKNPSRGGDDLNLLY</sequence>
<reference evidence="3" key="1">
    <citation type="submission" date="2025-08" db="UniProtKB">
        <authorList>
            <consortium name="RefSeq"/>
        </authorList>
    </citation>
    <scope>IDENTIFICATION</scope>
</reference>
<dbReference type="RefSeq" id="XP_024944276.1">
    <property type="nucleotide sequence ID" value="XM_025088508.1"/>
</dbReference>
<name>A0AAJ7RNN1_CEPCN</name>
<feature type="transmembrane region" description="Helical" evidence="1">
    <location>
        <begin position="12"/>
        <end position="37"/>
    </location>
</feature>
<evidence type="ECO:0000313" key="2">
    <source>
        <dbReference type="Proteomes" id="UP000694920"/>
    </source>
</evidence>
<organism evidence="2 3">
    <name type="scientific">Cephus cinctus</name>
    <name type="common">Wheat stem sawfly</name>
    <dbReference type="NCBI Taxonomy" id="211228"/>
    <lineage>
        <taxon>Eukaryota</taxon>
        <taxon>Metazoa</taxon>
        <taxon>Ecdysozoa</taxon>
        <taxon>Arthropoda</taxon>
        <taxon>Hexapoda</taxon>
        <taxon>Insecta</taxon>
        <taxon>Pterygota</taxon>
        <taxon>Neoptera</taxon>
        <taxon>Endopterygota</taxon>
        <taxon>Hymenoptera</taxon>
        <taxon>Cephoidea</taxon>
        <taxon>Cephidae</taxon>
        <taxon>Cephus</taxon>
    </lineage>
</organism>
<protein>
    <submittedName>
        <fullName evidence="3">Uncharacterized protein LOC107271265 isoform X1</fullName>
    </submittedName>
</protein>
<gene>
    <name evidence="3" type="primary">LOC107271265</name>
</gene>
<evidence type="ECO:0000256" key="1">
    <source>
        <dbReference type="SAM" id="Phobius"/>
    </source>
</evidence>
<dbReference type="Proteomes" id="UP000694920">
    <property type="component" value="Unplaced"/>
</dbReference>
<feature type="transmembrane region" description="Helical" evidence="1">
    <location>
        <begin position="132"/>
        <end position="154"/>
    </location>
</feature>
<feature type="transmembrane region" description="Helical" evidence="1">
    <location>
        <begin position="94"/>
        <end position="120"/>
    </location>
</feature>
<dbReference type="GeneID" id="107271265"/>
<proteinExistence type="predicted"/>
<keyword evidence="1" id="KW-1133">Transmembrane helix</keyword>
<keyword evidence="2" id="KW-1185">Reference proteome</keyword>
<accession>A0AAJ7RNN1</accession>
<dbReference type="AlphaFoldDB" id="A0AAJ7RNN1"/>
<evidence type="ECO:0000313" key="3">
    <source>
        <dbReference type="RefSeq" id="XP_024944276.1"/>
    </source>
</evidence>